<protein>
    <submittedName>
        <fullName evidence="2">Uncharacterized protein</fullName>
    </submittedName>
</protein>
<evidence type="ECO:0000256" key="1">
    <source>
        <dbReference type="ARBA" id="ARBA00006738"/>
    </source>
</evidence>
<dbReference type="PANTHER" id="PTHR34039">
    <property type="entry name" value="UPF0102 PROTEIN YRAN"/>
    <property type="match status" value="1"/>
</dbReference>
<comment type="caution">
    <text evidence="2">The sequence shown here is derived from an EMBL/GenBank/DDBJ whole genome shotgun (WGS) entry which is preliminary data.</text>
</comment>
<accession>A0A4R6AD98</accession>
<evidence type="ECO:0000313" key="3">
    <source>
        <dbReference type="Proteomes" id="UP000295701"/>
    </source>
</evidence>
<dbReference type="InterPro" id="IPR011335">
    <property type="entry name" value="Restrct_endonuc-II-like"/>
</dbReference>
<comment type="similarity">
    <text evidence="1">Belongs to the UPF0102 family.</text>
</comment>
<keyword evidence="3" id="KW-1185">Reference proteome</keyword>
<dbReference type="Gene3D" id="3.40.1350.10">
    <property type="match status" value="1"/>
</dbReference>
<dbReference type="SUPFAM" id="SSF52980">
    <property type="entry name" value="Restriction endonuclease-like"/>
    <property type="match status" value="1"/>
</dbReference>
<sequence>MRGARNFEAGRAAEDHVARRYVDRGCEVLERRWRGKAGEVDMILRDRDAIVFVEVKSAPSHARAAESLSARQLGRIGTACEEYVARLSDGLATEMRVEVALVDGAGRIEVIENALM</sequence>
<proteinExistence type="inferred from homology"/>
<dbReference type="AlphaFoldDB" id="A0A4R6AD98"/>
<gene>
    <name evidence="2" type="ORF">E2L08_04610</name>
</gene>
<dbReference type="OrthoDB" id="9812968at2"/>
<organism evidence="2 3">
    <name type="scientific">Palleronia sediminis</name>
    <dbReference type="NCBI Taxonomy" id="2547833"/>
    <lineage>
        <taxon>Bacteria</taxon>
        <taxon>Pseudomonadati</taxon>
        <taxon>Pseudomonadota</taxon>
        <taxon>Alphaproteobacteria</taxon>
        <taxon>Rhodobacterales</taxon>
        <taxon>Roseobacteraceae</taxon>
        <taxon>Palleronia</taxon>
    </lineage>
</organism>
<dbReference type="PANTHER" id="PTHR34039:SF1">
    <property type="entry name" value="UPF0102 PROTEIN YRAN"/>
    <property type="match status" value="1"/>
</dbReference>
<dbReference type="Pfam" id="PF02021">
    <property type="entry name" value="UPF0102"/>
    <property type="match status" value="1"/>
</dbReference>
<name>A0A4R6AD98_9RHOB</name>
<dbReference type="GO" id="GO:0003676">
    <property type="term" value="F:nucleic acid binding"/>
    <property type="evidence" value="ECO:0007669"/>
    <property type="project" value="InterPro"/>
</dbReference>
<dbReference type="InterPro" id="IPR003509">
    <property type="entry name" value="UPF0102_YraN-like"/>
</dbReference>
<reference evidence="2 3" key="1">
    <citation type="submission" date="2019-03" db="EMBL/GenBank/DDBJ databases">
        <title>Primorskyibacter sp. SS33 isolated from sediments.</title>
        <authorList>
            <person name="Xunke S."/>
        </authorList>
    </citation>
    <scope>NUCLEOTIDE SEQUENCE [LARGE SCALE GENOMIC DNA]</scope>
    <source>
        <strain evidence="2 3">SS33</strain>
    </source>
</reference>
<evidence type="ECO:0000313" key="2">
    <source>
        <dbReference type="EMBL" id="TDL82001.1"/>
    </source>
</evidence>
<dbReference type="InterPro" id="IPR011856">
    <property type="entry name" value="tRNA_endonuc-like_dom_sf"/>
</dbReference>
<dbReference type="Proteomes" id="UP000295701">
    <property type="component" value="Unassembled WGS sequence"/>
</dbReference>
<dbReference type="EMBL" id="SNAA01000003">
    <property type="protein sequence ID" value="TDL82001.1"/>
    <property type="molecule type" value="Genomic_DNA"/>
</dbReference>